<protein>
    <submittedName>
        <fullName evidence="2">PH domain-containing protein</fullName>
    </submittedName>
</protein>
<evidence type="ECO:0000313" key="1">
    <source>
        <dbReference type="Proteomes" id="UP000095286"/>
    </source>
</evidence>
<evidence type="ECO:0000313" key="2">
    <source>
        <dbReference type="WBParaSite" id="RSKR_0000428300.1"/>
    </source>
</evidence>
<dbReference type="Proteomes" id="UP000095286">
    <property type="component" value="Unplaced"/>
</dbReference>
<sequence>MHLNVSTTQPKSASINTARSSSKKQKWGYAFRKRWFSTSGSSSTNNNTSAPKLSGSRQTSSESEGNGPGSSGSSAGTTLHTTSTLKEEDANGAYFDGVPKLTYLGGLPQDYMGSNSKSTFL</sequence>
<organism evidence="1 2">
    <name type="scientific">Rhabditophanes sp. KR3021</name>
    <dbReference type="NCBI Taxonomy" id="114890"/>
    <lineage>
        <taxon>Eukaryota</taxon>
        <taxon>Metazoa</taxon>
        <taxon>Ecdysozoa</taxon>
        <taxon>Nematoda</taxon>
        <taxon>Chromadorea</taxon>
        <taxon>Rhabditida</taxon>
        <taxon>Tylenchina</taxon>
        <taxon>Panagrolaimomorpha</taxon>
        <taxon>Strongyloidoidea</taxon>
        <taxon>Alloionematidae</taxon>
        <taxon>Rhabditophanes</taxon>
    </lineage>
</organism>
<dbReference type="WBParaSite" id="RSKR_0000428300.1">
    <property type="protein sequence ID" value="RSKR_0000428300.1"/>
    <property type="gene ID" value="RSKR_0000428300"/>
</dbReference>
<name>A0AC35TUC5_9BILA</name>
<accession>A0AC35TUC5</accession>
<reference evidence="2" key="1">
    <citation type="submission" date="2016-11" db="UniProtKB">
        <authorList>
            <consortium name="WormBaseParasite"/>
        </authorList>
    </citation>
    <scope>IDENTIFICATION</scope>
    <source>
        <strain evidence="2">KR3021</strain>
    </source>
</reference>
<proteinExistence type="predicted"/>